<dbReference type="SUPFAM" id="SSF159941">
    <property type="entry name" value="MM3350-like"/>
    <property type="match status" value="1"/>
</dbReference>
<proteinExistence type="predicted"/>
<evidence type="ECO:0000313" key="3">
    <source>
        <dbReference type="EMBL" id="RRH90220.1"/>
    </source>
</evidence>
<reference evidence="3 4" key="1">
    <citation type="submission" date="2018-11" db="EMBL/GenBank/DDBJ databases">
        <title>the genome of Mesorhizobium tamadayense DSM 28320.</title>
        <authorList>
            <person name="Gao J."/>
        </authorList>
    </citation>
    <scope>NUCLEOTIDE SEQUENCE [LARGE SCALE GENOMIC DNA]</scope>
    <source>
        <strain evidence="3 4">DSM 28320</strain>
    </source>
</reference>
<feature type="compositionally biased region" description="Polar residues" evidence="1">
    <location>
        <begin position="61"/>
        <end position="84"/>
    </location>
</feature>
<comment type="caution">
    <text evidence="3">The sequence shown here is derived from an EMBL/GenBank/DDBJ whole genome shotgun (WGS) entry which is preliminary data.</text>
</comment>
<dbReference type="AlphaFoldDB" id="A0A3P3EUZ2"/>
<accession>A0A3P3EUZ2</accession>
<sequence>MYDFGDNWQHTIAFEKSEPAVERGAYPVCIRVSAIVRRKIAAASGVIRNCWPSWPIPAIPNTPNASKSSATSSIRTNSPLTSQMPHLPPGSG</sequence>
<dbReference type="Pfam" id="PF07929">
    <property type="entry name" value="PRiA4_ORF3"/>
    <property type="match status" value="1"/>
</dbReference>
<protein>
    <recommendedName>
        <fullName evidence="2">Plasmid pRiA4b Orf3-like domain-containing protein</fullName>
    </recommendedName>
</protein>
<feature type="domain" description="Plasmid pRiA4b Orf3-like" evidence="2">
    <location>
        <begin position="2"/>
        <end position="31"/>
    </location>
</feature>
<dbReference type="OrthoDB" id="9816539at2"/>
<name>A0A3P3EUZ2_9HYPH</name>
<dbReference type="EMBL" id="RQXT01000070">
    <property type="protein sequence ID" value="RRH90220.1"/>
    <property type="molecule type" value="Genomic_DNA"/>
</dbReference>
<keyword evidence="4" id="KW-1185">Reference proteome</keyword>
<evidence type="ECO:0000259" key="2">
    <source>
        <dbReference type="Pfam" id="PF07929"/>
    </source>
</evidence>
<dbReference type="InterPro" id="IPR012912">
    <property type="entry name" value="Plasmid_pRiA4b_Orf3-like"/>
</dbReference>
<feature type="region of interest" description="Disordered" evidence="1">
    <location>
        <begin position="61"/>
        <end position="92"/>
    </location>
</feature>
<dbReference type="InterPro" id="IPR024047">
    <property type="entry name" value="MM3350-like_sf"/>
</dbReference>
<evidence type="ECO:0000313" key="4">
    <source>
        <dbReference type="Proteomes" id="UP000273786"/>
    </source>
</evidence>
<gene>
    <name evidence="3" type="ORF">EH240_33175</name>
</gene>
<dbReference type="Proteomes" id="UP000273786">
    <property type="component" value="Unassembled WGS sequence"/>
</dbReference>
<organism evidence="3 4">
    <name type="scientific">Mesorhizobium tamadayense</name>
    <dbReference type="NCBI Taxonomy" id="425306"/>
    <lineage>
        <taxon>Bacteria</taxon>
        <taxon>Pseudomonadati</taxon>
        <taxon>Pseudomonadota</taxon>
        <taxon>Alphaproteobacteria</taxon>
        <taxon>Hyphomicrobiales</taxon>
        <taxon>Phyllobacteriaceae</taxon>
        <taxon>Mesorhizobium</taxon>
    </lineage>
</organism>
<evidence type="ECO:0000256" key="1">
    <source>
        <dbReference type="SAM" id="MobiDB-lite"/>
    </source>
</evidence>
<dbReference type="Gene3D" id="3.10.290.30">
    <property type="entry name" value="MM3350-like"/>
    <property type="match status" value="1"/>
</dbReference>